<sequence length="100" mass="10628">MALFWCTEALPLAVTALFPLILFPMMGIVDASEIIQRPFPSSFESPGECQSVGMLPSSILRTPTSCSSGGCWWPSRWNTGTCINASPSVSSSSLGCGLPR</sequence>
<dbReference type="GO" id="GO:0016020">
    <property type="term" value="C:membrane"/>
    <property type="evidence" value="ECO:0007669"/>
    <property type="project" value="UniProtKB-SubCell"/>
</dbReference>
<reference evidence="6 7" key="1">
    <citation type="journal article" date="2001" name="Nature">
        <title>Initial sequencing and analysis of the human genome.</title>
        <authorList>
            <consortium name="International Human Genome Sequencing Consortium"/>
            <person name="Lander E.S."/>
            <person name="Linton L.M."/>
            <person name="Birren B."/>
            <person name="Nusbaum C."/>
            <person name="Zody M.C."/>
            <person name="Baldwin J."/>
            <person name="Devon K."/>
            <person name="Dewar K."/>
            <person name="Doyle M."/>
            <person name="FitzHugh W."/>
            <person name="Funke R."/>
            <person name="Gage D."/>
            <person name="Harris K."/>
            <person name="Heaford A."/>
            <person name="Howland J."/>
            <person name="Kann L."/>
            <person name="Lehoczky J."/>
            <person name="LeVine R."/>
            <person name="McEwan P."/>
            <person name="McKernan K."/>
            <person name="Meldrim J."/>
            <person name="Mesirov J.P."/>
            <person name="Miranda C."/>
            <person name="Morris W."/>
            <person name="Naylor J."/>
            <person name="Raymond C."/>
            <person name="Rosetti M."/>
            <person name="Santos R."/>
            <person name="Sheridan A."/>
            <person name="Sougnez C."/>
            <person name="Stange-Thomann N."/>
            <person name="Stojanovic N."/>
            <person name="Subramanian A."/>
            <person name="Wyman D."/>
            <person name="Rogers J."/>
            <person name="Sulston J."/>
            <person name="Ainscough R."/>
            <person name="Beck S."/>
            <person name="Bentley D."/>
            <person name="Burton J."/>
            <person name="Clee C."/>
            <person name="Carter N."/>
            <person name="Coulson A."/>
            <person name="Deadman R."/>
            <person name="Deloukas P."/>
            <person name="Dunham A."/>
            <person name="Dunham I."/>
            <person name="Durbin R."/>
            <person name="French L."/>
            <person name="Grafham D."/>
            <person name="Gregory S."/>
            <person name="Hubbard T."/>
            <person name="Humphray S."/>
            <person name="Hunt A."/>
            <person name="Jones M."/>
            <person name="Lloyd C."/>
            <person name="McMurray A."/>
            <person name="Matthews L."/>
            <person name="Mercer S."/>
            <person name="Milne S."/>
            <person name="Mullikin J.C."/>
            <person name="Mungall A."/>
            <person name="Plumb R."/>
            <person name="Ross M."/>
            <person name="Shownkeen R."/>
            <person name="Sims S."/>
            <person name="Waterston R.H."/>
            <person name="Wilson R.K."/>
            <person name="Hillier L.W."/>
            <person name="McPherson J.D."/>
            <person name="Marra M.A."/>
            <person name="Mardis E.R."/>
            <person name="Fulton L.A."/>
            <person name="Chinwalla A.T."/>
            <person name="Pepin K.H."/>
            <person name="Gish W.R."/>
            <person name="Chissoe S.L."/>
            <person name="Wendl M.C."/>
            <person name="Delehaunty K.D."/>
            <person name="Miner T.L."/>
            <person name="Delehaunty A."/>
            <person name="Kramer J.B."/>
            <person name="Cook L.L."/>
            <person name="Fulton R.S."/>
            <person name="Johnson D.L."/>
            <person name="Minx P.J."/>
            <person name="Clifton S.W."/>
            <person name="Hawkins T."/>
            <person name="Branscomb E."/>
            <person name="Predki P."/>
            <person name="Richardson P."/>
            <person name="Wenning S."/>
            <person name="Slezak T."/>
            <person name="Doggett N."/>
            <person name="Cheng J.F."/>
            <person name="Olsen A."/>
            <person name="Lucas S."/>
            <person name="Elkin C."/>
            <person name="Uberbacher E."/>
            <person name="Frazier M."/>
            <person name="Gibbs R.A."/>
            <person name="Muzny D.M."/>
            <person name="Scherer S.E."/>
            <person name="Bouck J.B."/>
            <person name="Sodergren E.J."/>
            <person name="Worley K.C."/>
            <person name="Rives C.M."/>
            <person name="Gorrell J.H."/>
            <person name="Metzker M.L."/>
            <person name="Naylor S.L."/>
            <person name="Kucherlapati R.S."/>
            <person name="Nelson D.L."/>
            <person name="Weinstock G.M."/>
            <person name="Sakaki Y."/>
            <person name="Fujiyama A."/>
            <person name="Hattori M."/>
            <person name="Yada T."/>
            <person name="Toyoda A."/>
            <person name="Itoh T."/>
            <person name="Kawagoe C."/>
            <person name="Watanabe H."/>
            <person name="Totoki Y."/>
            <person name="Taylor T."/>
            <person name="Weissenbach J."/>
            <person name="Heilig R."/>
            <person name="Saurin W."/>
            <person name="Artiguenave F."/>
            <person name="Brottier P."/>
            <person name="Bruls T."/>
            <person name="Pelletier E."/>
            <person name="Robert C."/>
            <person name="Wincker P."/>
            <person name="Smith D.R."/>
            <person name="Doucette-Stamm L."/>
            <person name="Rubenfield M."/>
            <person name="Weinstock K."/>
            <person name="Lee H.M."/>
            <person name="Dubois J."/>
            <person name="Rosenthal A."/>
            <person name="Platzer M."/>
            <person name="Nyakatura G."/>
            <person name="Taudien S."/>
            <person name="Rump A."/>
            <person name="Yang H."/>
            <person name="Yu J."/>
            <person name="Wang J."/>
            <person name="Huang G."/>
            <person name="Gu J."/>
            <person name="Hood L."/>
            <person name="Rowen L."/>
            <person name="Madan A."/>
            <person name="Qin S."/>
            <person name="Davis R.W."/>
            <person name="Federspiel N.A."/>
            <person name="Abola A.P."/>
            <person name="Proctor M.J."/>
            <person name="Myers R.M."/>
            <person name="Schmutz J."/>
            <person name="Dickson M."/>
            <person name="Grimwood J."/>
            <person name="Cox D.R."/>
            <person name="Olson M.V."/>
            <person name="Kaul R."/>
            <person name="Raymond C."/>
            <person name="Shimizu N."/>
            <person name="Kawasaki K."/>
            <person name="Minoshima S."/>
            <person name="Evans G.A."/>
            <person name="Athanasiou M."/>
            <person name="Schultz R."/>
            <person name="Roe B.A."/>
            <person name="Chen F."/>
            <person name="Pan H."/>
            <person name="Ramser J."/>
            <person name="Lehrach H."/>
            <person name="Reinhardt R."/>
            <person name="McCombie W.R."/>
            <person name="de la Bastide M."/>
            <person name="Dedhia N."/>
            <person name="Blocker H."/>
            <person name="Hornischer K."/>
            <person name="Nordsiek G."/>
            <person name="Agarwala R."/>
            <person name="Aravind L."/>
            <person name="Bailey J.A."/>
            <person name="Bateman A."/>
            <person name="Batzoglou S."/>
            <person name="Birney E."/>
            <person name="Bork P."/>
            <person name="Brown D.G."/>
            <person name="Burge C.B."/>
            <person name="Cerutti L."/>
            <person name="Chen H.C."/>
            <person name="Church D."/>
            <person name="Clamp M."/>
            <person name="Copley R.R."/>
            <person name="Doerks T."/>
            <person name="Eddy S.R."/>
            <person name="Eichler E.E."/>
            <person name="Furey T.S."/>
            <person name="Galagan J."/>
            <person name="Gilbert J.G."/>
            <person name="Harmon C."/>
            <person name="Hayashizaki Y."/>
            <person name="Haussler D."/>
            <person name="Hermjakob H."/>
            <person name="Hokamp K."/>
            <person name="Jang W."/>
            <person name="Johnson L.S."/>
            <person name="Jones T.A."/>
            <person name="Kasif S."/>
            <person name="Kaspryzk A."/>
            <person name="Kennedy S."/>
            <person name="Kent W.J."/>
            <person name="Kitts P."/>
            <person name="Koonin E.V."/>
            <person name="Korf I."/>
            <person name="Kulp D."/>
            <person name="Lancet D."/>
            <person name="Lowe T.M."/>
            <person name="McLysaght A."/>
            <person name="Mikkelsen T."/>
            <person name="Moran J.V."/>
            <person name="Mulder N."/>
            <person name="Pollara V.J."/>
            <person name="Ponting C.P."/>
            <person name="Schuler G."/>
            <person name="Schultz J."/>
            <person name="Slater G."/>
            <person name="Smit A.F."/>
            <person name="Stupka E."/>
            <person name="Szustakowski J."/>
            <person name="Thierry-Mieg D."/>
            <person name="Thierry-Mieg J."/>
            <person name="Wagner L."/>
            <person name="Wallis J."/>
            <person name="Wheeler R."/>
            <person name="Williams A."/>
            <person name="Wolf Y.I."/>
            <person name="Wolfe K.H."/>
            <person name="Yang S.P."/>
            <person name="Yeh R.F."/>
            <person name="Collins F."/>
            <person name="Guyer M.S."/>
            <person name="Peterson J."/>
            <person name="Felsenfeld A."/>
            <person name="Wetterstrand K.A."/>
            <person name="Patrinos A."/>
            <person name="Morgan M.J."/>
            <person name="de Jong P."/>
            <person name="Catanese J.J."/>
            <person name="Osoegawa K."/>
            <person name="Shizuya H."/>
            <person name="Choi S."/>
            <person name="Chen Y.J."/>
        </authorList>
    </citation>
    <scope>NUCLEOTIDE SEQUENCE [LARGE SCALE GENOMIC DNA]</scope>
</reference>
<evidence type="ECO:0000313" key="7">
    <source>
        <dbReference type="Proteomes" id="UP000005640"/>
    </source>
</evidence>
<keyword evidence="5" id="KW-0732">Signal</keyword>
<proteinExistence type="predicted"/>
<dbReference type="GO" id="GO:0022857">
    <property type="term" value="F:transmembrane transporter activity"/>
    <property type="evidence" value="ECO:0007669"/>
    <property type="project" value="UniProtKB-ARBA"/>
</dbReference>
<evidence type="ECO:0000256" key="5">
    <source>
        <dbReference type="SAM" id="SignalP"/>
    </source>
</evidence>
<keyword evidence="3" id="KW-1133">Transmembrane helix</keyword>
<dbReference type="Ensembl" id="ENST00000459818.2">
    <property type="protein sequence ID" value="ENSP00000464074.2"/>
    <property type="gene ID" value="ENSG00000007216.16"/>
</dbReference>
<accession>J3QR70</accession>
<reference evidence="6" key="5">
    <citation type="submission" date="2025-09" db="UniProtKB">
        <authorList>
            <consortium name="Ensembl"/>
        </authorList>
    </citation>
    <scope>IDENTIFICATION</scope>
</reference>
<dbReference type="SMR" id="J3QR70"/>
<protein>
    <submittedName>
        <fullName evidence="6">Solute carrier family 13 member 2</fullName>
    </submittedName>
</protein>
<keyword evidence="4" id="KW-0472">Membrane</keyword>
<evidence type="ECO:0000256" key="2">
    <source>
        <dbReference type="ARBA" id="ARBA00022692"/>
    </source>
</evidence>
<dbReference type="UCSC" id="uc060cyo.1">
    <property type="organism name" value="human"/>
</dbReference>
<reference evidence="6 7" key="3">
    <citation type="journal article" date="2006" name="Nature">
        <title>DNA sequence of human chromosome 17 and analysis of rearrangement in the human lineage.</title>
        <authorList>
            <person name="Zody M.C."/>
            <person name="Garber M."/>
            <person name="Adams D.J."/>
            <person name="Sharpe T."/>
            <person name="Harrow J."/>
            <person name="Lupski J.R."/>
            <person name="Nicholson C."/>
            <person name="Searle S.M."/>
            <person name="Wilming L."/>
            <person name="Young S.K."/>
            <person name="Abouelleil A."/>
            <person name="Allen N.R."/>
            <person name="Bi W."/>
            <person name="Bloom T."/>
            <person name="Borowsky M.L."/>
            <person name="Bugalter B.E."/>
            <person name="Butler J."/>
            <person name="Chang J.L."/>
            <person name="Chen C.K."/>
            <person name="Cook A."/>
            <person name="Corum B."/>
            <person name="Cuomo C.A."/>
            <person name="de Jong P.J."/>
            <person name="DeCaprio D."/>
            <person name="Dewar K."/>
            <person name="FitzGerald M."/>
            <person name="Gilbert J."/>
            <person name="Gibson R."/>
            <person name="Gnerre S."/>
            <person name="Goldstein S."/>
            <person name="Grafham D.V."/>
            <person name="Grocock R."/>
            <person name="Hafez N."/>
            <person name="Hagopian D.S."/>
            <person name="Hart E."/>
            <person name="Norman C.H."/>
            <person name="Humphray S."/>
            <person name="Jaffe D.B."/>
            <person name="Jones M."/>
            <person name="Kamal M."/>
            <person name="Khodiyar V.K."/>
            <person name="LaButti K."/>
            <person name="Laird G."/>
            <person name="Lehoczky J."/>
            <person name="Liu X."/>
            <person name="Lokyitsang T."/>
            <person name="Loveland J."/>
            <person name="Lui A."/>
            <person name="Macdonald P."/>
            <person name="Major J.E."/>
            <person name="Matthews L."/>
            <person name="Mauceli E."/>
            <person name="McCarroll S.A."/>
            <person name="Mihalev A.H."/>
            <person name="Mudge J."/>
            <person name="Nguyen C."/>
            <person name="Nicol R."/>
            <person name="O'Leary S.B."/>
            <person name="Osoegawa K."/>
            <person name="Schwartz D.C."/>
            <person name="Shaw-Smith C."/>
            <person name="Stankiewicz P."/>
            <person name="Steward C."/>
            <person name="Swarbreck D."/>
            <person name="Venkataraman V."/>
            <person name="Whittaker C.A."/>
            <person name="Yang X."/>
            <person name="Zimmer A.R."/>
            <person name="Bradley A."/>
            <person name="Hubbard T."/>
            <person name="Birren B.W."/>
            <person name="Rogers J."/>
            <person name="Lander E.S."/>
            <person name="Nusbaum C."/>
        </authorList>
    </citation>
    <scope>NUCLEOTIDE SEQUENCE [LARGE SCALE GENOMIC DNA]</scope>
</reference>
<keyword evidence="7" id="KW-1185">Reference proteome</keyword>
<dbReference type="HGNC" id="HGNC:10917">
    <property type="gene designation" value="SLC13A2"/>
</dbReference>
<dbReference type="OrthoDB" id="6493944at2759"/>
<reference evidence="6" key="4">
    <citation type="submission" date="2025-08" db="UniProtKB">
        <authorList>
            <consortium name="Ensembl"/>
        </authorList>
    </citation>
    <scope>IDENTIFICATION</scope>
</reference>
<dbReference type="AlphaFoldDB" id="J3QR70"/>
<reference evidence="6 7" key="2">
    <citation type="journal article" date="2004" name="Nature">
        <title>Finishing the euchromatic sequence of the human genome.</title>
        <authorList>
            <consortium name="International Human Genome Sequencing Consortium"/>
        </authorList>
    </citation>
    <scope>NUCLEOTIDE SEQUENCE [LARGE SCALE GENOMIC DNA]</scope>
</reference>
<dbReference type="EMBL" id="AC015917">
    <property type="status" value="NOT_ANNOTATED_CDS"/>
    <property type="molecule type" value="Genomic_DNA"/>
</dbReference>
<keyword evidence="2" id="KW-0812">Transmembrane</keyword>
<dbReference type="PANTHER" id="PTHR10283">
    <property type="entry name" value="SOLUTE CARRIER FAMILY 13 MEMBER"/>
    <property type="match status" value="1"/>
</dbReference>
<name>J3QR70_HUMAN</name>
<comment type="subcellular location">
    <subcellularLocation>
        <location evidence="1">Membrane</location>
        <topology evidence="1">Multi-pass membrane protein</topology>
    </subcellularLocation>
</comment>
<evidence type="ECO:0000313" key="6">
    <source>
        <dbReference type="Ensembl" id="ENSP00000464074.2"/>
    </source>
</evidence>
<dbReference type="Proteomes" id="UP000005640">
    <property type="component" value="Chromosome 17"/>
</dbReference>
<evidence type="ECO:0000256" key="4">
    <source>
        <dbReference type="ARBA" id="ARBA00023136"/>
    </source>
</evidence>
<dbReference type="ChiTaRS" id="SLC13A2">
    <property type="organism name" value="human"/>
</dbReference>
<feature type="signal peptide" evidence="5">
    <location>
        <begin position="1"/>
        <end position="31"/>
    </location>
</feature>
<evidence type="ECO:0000256" key="1">
    <source>
        <dbReference type="ARBA" id="ARBA00004141"/>
    </source>
</evidence>
<evidence type="ECO:0000256" key="3">
    <source>
        <dbReference type="ARBA" id="ARBA00022989"/>
    </source>
</evidence>
<feature type="chain" id="PRO_5036484178" evidence="5">
    <location>
        <begin position="32"/>
        <end position="100"/>
    </location>
</feature>
<dbReference type="VEuPathDB" id="HostDB:ENSG00000007216"/>
<dbReference type="Bgee" id="ENSG00000007216">
    <property type="expression patterns" value="Expressed in jejunal mucosa and 74 other cell types or tissues"/>
</dbReference>
<dbReference type="OpenTargets" id="ENSG00000007216"/>
<gene>
    <name evidence="6" type="primary">SLC13A2</name>
</gene>
<dbReference type="Ensembl" id="ENST00000459818.2">
    <property type="protein sequence ID" value="ENSP00000464074.2"/>
    <property type="gene ID" value="ENSG00000007216.17"/>
</dbReference>
<organism evidence="6 7">
    <name type="scientific">Homo sapiens</name>
    <name type="common">Human</name>
    <dbReference type="NCBI Taxonomy" id="9606"/>
    <lineage>
        <taxon>Eukaryota</taxon>
        <taxon>Metazoa</taxon>
        <taxon>Chordata</taxon>
        <taxon>Craniata</taxon>
        <taxon>Vertebrata</taxon>
        <taxon>Euteleostomi</taxon>
        <taxon>Mammalia</taxon>
        <taxon>Eutheria</taxon>
        <taxon>Euarchontoglires</taxon>
        <taxon>Primates</taxon>
        <taxon>Haplorrhini</taxon>
        <taxon>Catarrhini</taxon>
        <taxon>Hominidae</taxon>
        <taxon>Homo</taxon>
    </lineage>
</organism>
<dbReference type="PANTHER" id="PTHR10283:SF82">
    <property type="entry name" value="SOLUTE CARRIER FAMILY 13 MEMBER 2"/>
    <property type="match status" value="1"/>
</dbReference>
<dbReference type="GeneTree" id="ENSGT01030000234550"/>
<dbReference type="ExpressionAtlas" id="J3QR70">
    <property type="expression patterns" value="baseline and differential"/>
</dbReference>